<gene>
    <name evidence="1" type="ORF">GCM10008014_09070</name>
</gene>
<evidence type="ECO:0000313" key="2">
    <source>
        <dbReference type="Proteomes" id="UP000652153"/>
    </source>
</evidence>
<dbReference type="Proteomes" id="UP000652153">
    <property type="component" value="Unassembled WGS sequence"/>
</dbReference>
<dbReference type="EMBL" id="BMFU01000001">
    <property type="protein sequence ID" value="GGH46411.1"/>
    <property type="molecule type" value="Genomic_DNA"/>
</dbReference>
<evidence type="ECO:0008006" key="3">
    <source>
        <dbReference type="Google" id="ProtNLM"/>
    </source>
</evidence>
<accession>A0ABQ1Z181</accession>
<organism evidence="1 2">
    <name type="scientific">Paenibacillus silvae</name>
    <dbReference type="NCBI Taxonomy" id="1325358"/>
    <lineage>
        <taxon>Bacteria</taxon>
        <taxon>Bacillati</taxon>
        <taxon>Bacillota</taxon>
        <taxon>Bacilli</taxon>
        <taxon>Bacillales</taxon>
        <taxon>Paenibacillaceae</taxon>
        <taxon>Paenibacillus</taxon>
    </lineage>
</organism>
<name>A0ABQ1Z181_9BACL</name>
<protein>
    <recommendedName>
        <fullName evidence="3">DUF3892 domain-containing protein</fullName>
    </recommendedName>
</protein>
<proteinExistence type="predicted"/>
<comment type="caution">
    <text evidence="1">The sequence shown here is derived from an EMBL/GenBank/DDBJ whole genome shotgun (WGS) entry which is preliminary data.</text>
</comment>
<sequence>MMTVMIKMNTGKVIARGEVFDDEWKGQDSKDMISRILNRSNQQIIVLNHESEYNEIINTDDIESWEFRGNAY</sequence>
<keyword evidence="2" id="KW-1185">Reference proteome</keyword>
<reference evidence="2" key="1">
    <citation type="journal article" date="2019" name="Int. J. Syst. Evol. Microbiol.">
        <title>The Global Catalogue of Microorganisms (GCM) 10K type strain sequencing project: providing services to taxonomists for standard genome sequencing and annotation.</title>
        <authorList>
            <consortium name="The Broad Institute Genomics Platform"/>
            <consortium name="The Broad Institute Genome Sequencing Center for Infectious Disease"/>
            <person name="Wu L."/>
            <person name="Ma J."/>
        </authorList>
    </citation>
    <scope>NUCLEOTIDE SEQUENCE [LARGE SCALE GENOMIC DNA]</scope>
    <source>
        <strain evidence="2">CGMCC 1.12770</strain>
    </source>
</reference>
<dbReference type="RefSeq" id="WP_188591392.1">
    <property type="nucleotide sequence ID" value="NZ_BMFU01000001.1"/>
</dbReference>
<evidence type="ECO:0000313" key="1">
    <source>
        <dbReference type="EMBL" id="GGH46411.1"/>
    </source>
</evidence>